<organism evidence="2 3">
    <name type="scientific">Marasmius tenuissimus</name>
    <dbReference type="NCBI Taxonomy" id="585030"/>
    <lineage>
        <taxon>Eukaryota</taxon>
        <taxon>Fungi</taxon>
        <taxon>Dikarya</taxon>
        <taxon>Basidiomycota</taxon>
        <taxon>Agaricomycotina</taxon>
        <taxon>Agaricomycetes</taxon>
        <taxon>Agaricomycetidae</taxon>
        <taxon>Agaricales</taxon>
        <taxon>Marasmiineae</taxon>
        <taxon>Marasmiaceae</taxon>
        <taxon>Marasmius</taxon>
    </lineage>
</organism>
<accession>A0ABR2ZH75</accession>
<gene>
    <name evidence="2" type="ORF">AAF712_012180</name>
</gene>
<dbReference type="EMBL" id="JBBXMP010000151">
    <property type="protein sequence ID" value="KAL0061007.1"/>
    <property type="molecule type" value="Genomic_DNA"/>
</dbReference>
<feature type="region of interest" description="Disordered" evidence="1">
    <location>
        <begin position="64"/>
        <end position="86"/>
    </location>
</feature>
<evidence type="ECO:0000313" key="3">
    <source>
        <dbReference type="Proteomes" id="UP001437256"/>
    </source>
</evidence>
<feature type="compositionally biased region" description="Acidic residues" evidence="1">
    <location>
        <begin position="73"/>
        <end position="86"/>
    </location>
</feature>
<comment type="caution">
    <text evidence="2">The sequence shown here is derived from an EMBL/GenBank/DDBJ whole genome shotgun (WGS) entry which is preliminary data.</text>
</comment>
<keyword evidence="3" id="KW-1185">Reference proteome</keyword>
<evidence type="ECO:0000313" key="2">
    <source>
        <dbReference type="EMBL" id="KAL0061007.1"/>
    </source>
</evidence>
<name>A0ABR2ZH75_9AGAR</name>
<reference evidence="2 3" key="1">
    <citation type="submission" date="2024-05" db="EMBL/GenBank/DDBJ databases">
        <title>A draft genome resource for the thread blight pathogen Marasmius tenuissimus strain MS-2.</title>
        <authorList>
            <person name="Yulfo-Soto G.E."/>
            <person name="Baruah I.K."/>
            <person name="Amoako-Attah I."/>
            <person name="Bukari Y."/>
            <person name="Meinhardt L.W."/>
            <person name="Bailey B.A."/>
            <person name="Cohen S.P."/>
        </authorList>
    </citation>
    <scope>NUCLEOTIDE SEQUENCE [LARGE SCALE GENOMIC DNA]</scope>
    <source>
        <strain evidence="2 3">MS-2</strain>
    </source>
</reference>
<sequence>MHIIVDHSLALSNALPLSYPLSLAEGLFIRDQAMTRDTKSSGSTTAQLLLSSITSFSQIQASAQDSTALNTDENSDQVAEEDESTGILEDDAYELAQIVPATLNEDQCQSINAQIQSKIQHKTAQLLPRLHGLNALLRDLPELENPADADILELEGVVEMMQAWLKDLCSGSLAEEPQNITTEAVDLVESDPASFMHPQTKGTKNNTNHTAQHSSGLY</sequence>
<feature type="region of interest" description="Disordered" evidence="1">
    <location>
        <begin position="193"/>
        <end position="218"/>
    </location>
</feature>
<evidence type="ECO:0000256" key="1">
    <source>
        <dbReference type="SAM" id="MobiDB-lite"/>
    </source>
</evidence>
<proteinExistence type="predicted"/>
<protein>
    <submittedName>
        <fullName evidence="2">Uncharacterized protein</fullName>
    </submittedName>
</protein>
<feature type="compositionally biased region" description="Polar residues" evidence="1">
    <location>
        <begin position="200"/>
        <end position="218"/>
    </location>
</feature>
<dbReference type="Proteomes" id="UP001437256">
    <property type="component" value="Unassembled WGS sequence"/>
</dbReference>